<keyword evidence="4 7" id="KW-0408">Iron</keyword>
<proteinExistence type="inferred from homology"/>
<feature type="binding site" evidence="7">
    <location>
        <position position="86"/>
    </location>
    <ligand>
        <name>[2Fe-2S] cluster</name>
        <dbReference type="ChEBI" id="CHEBI:190135"/>
    </ligand>
</feature>
<comment type="cofactor">
    <cofactor evidence="7">
        <name>[2Fe-2S] cluster</name>
        <dbReference type="ChEBI" id="CHEBI:190135"/>
    </cofactor>
    <text evidence="7">Binds 1 [2Fe-2S] cluster.</text>
</comment>
<feature type="binding site" evidence="7">
    <location>
        <position position="126"/>
    </location>
    <ligand>
        <name>[2Fe-2S] cluster</name>
        <dbReference type="ChEBI" id="CHEBI:190135"/>
    </ligand>
</feature>
<dbReference type="EMBL" id="JACHVB010000052">
    <property type="protein sequence ID" value="MBC2595838.1"/>
    <property type="molecule type" value="Genomic_DNA"/>
</dbReference>
<dbReference type="NCBIfam" id="TIGR01958">
    <property type="entry name" value="nuoE_fam"/>
    <property type="match status" value="1"/>
</dbReference>
<evidence type="ECO:0000313" key="8">
    <source>
        <dbReference type="EMBL" id="MBC2595838.1"/>
    </source>
</evidence>
<dbReference type="PANTHER" id="PTHR10371:SF3">
    <property type="entry name" value="NADH DEHYDROGENASE [UBIQUINONE] FLAVOPROTEIN 2, MITOCHONDRIAL"/>
    <property type="match status" value="1"/>
</dbReference>
<keyword evidence="9" id="KW-1185">Reference proteome</keyword>
<comment type="similarity">
    <text evidence="1">Belongs to the complex I 24 kDa subunit family.</text>
</comment>
<dbReference type="InterPro" id="IPR036249">
    <property type="entry name" value="Thioredoxin-like_sf"/>
</dbReference>
<dbReference type="Proteomes" id="UP000546464">
    <property type="component" value="Unassembled WGS sequence"/>
</dbReference>
<dbReference type="InterPro" id="IPR002023">
    <property type="entry name" value="NuoE-like"/>
</dbReference>
<dbReference type="GO" id="GO:0051537">
    <property type="term" value="F:2 iron, 2 sulfur cluster binding"/>
    <property type="evidence" value="ECO:0007669"/>
    <property type="project" value="UniProtKB-KW"/>
</dbReference>
<evidence type="ECO:0000256" key="4">
    <source>
        <dbReference type="ARBA" id="ARBA00023004"/>
    </source>
</evidence>
<dbReference type="InterPro" id="IPR041921">
    <property type="entry name" value="NuoE_N"/>
</dbReference>
<comment type="cofactor">
    <cofactor evidence="6">
        <name>[2Fe-2S] cluster</name>
        <dbReference type="ChEBI" id="CHEBI:190135"/>
    </cofactor>
</comment>
<dbReference type="InterPro" id="IPR042128">
    <property type="entry name" value="NuoE_dom"/>
</dbReference>
<dbReference type="PANTHER" id="PTHR10371">
    <property type="entry name" value="NADH DEHYDROGENASE UBIQUINONE FLAVOPROTEIN 2, MITOCHONDRIAL"/>
    <property type="match status" value="1"/>
</dbReference>
<dbReference type="Gene3D" id="1.10.10.1590">
    <property type="entry name" value="NADH-quinone oxidoreductase subunit E"/>
    <property type="match status" value="1"/>
</dbReference>
<dbReference type="GO" id="GO:0003954">
    <property type="term" value="F:NADH dehydrogenase activity"/>
    <property type="evidence" value="ECO:0007669"/>
    <property type="project" value="TreeGrafter"/>
</dbReference>
<dbReference type="PIRSF" id="PIRSF000216">
    <property type="entry name" value="NADH_DH_24kDa"/>
    <property type="match status" value="1"/>
</dbReference>
<name>A0A842HIL9_9BACT</name>
<dbReference type="CDD" id="cd03064">
    <property type="entry name" value="TRX_Fd_NuoE"/>
    <property type="match status" value="1"/>
</dbReference>
<dbReference type="GO" id="GO:0046872">
    <property type="term" value="F:metal ion binding"/>
    <property type="evidence" value="ECO:0007669"/>
    <property type="project" value="UniProtKB-KW"/>
</dbReference>
<evidence type="ECO:0000313" key="9">
    <source>
        <dbReference type="Proteomes" id="UP000546464"/>
    </source>
</evidence>
<accession>A0A842HIL9</accession>
<evidence type="ECO:0000256" key="2">
    <source>
        <dbReference type="ARBA" id="ARBA00022714"/>
    </source>
</evidence>
<reference evidence="8 9" key="1">
    <citation type="submission" date="2020-07" db="EMBL/GenBank/DDBJ databases">
        <authorList>
            <person name="Feng X."/>
        </authorList>
    </citation>
    <scope>NUCLEOTIDE SEQUENCE [LARGE SCALE GENOMIC DNA]</scope>
    <source>
        <strain evidence="8 9">JCM31066</strain>
    </source>
</reference>
<evidence type="ECO:0000256" key="3">
    <source>
        <dbReference type="ARBA" id="ARBA00022723"/>
    </source>
</evidence>
<gene>
    <name evidence="8" type="ORF">H5P28_16350</name>
</gene>
<organism evidence="8 9">
    <name type="scientific">Ruficoccus amylovorans</name>
    <dbReference type="NCBI Taxonomy" id="1804625"/>
    <lineage>
        <taxon>Bacteria</taxon>
        <taxon>Pseudomonadati</taxon>
        <taxon>Verrucomicrobiota</taxon>
        <taxon>Opitutia</taxon>
        <taxon>Puniceicoccales</taxon>
        <taxon>Cerasicoccaceae</taxon>
        <taxon>Ruficoccus</taxon>
    </lineage>
</organism>
<feature type="binding site" evidence="7">
    <location>
        <position position="122"/>
    </location>
    <ligand>
        <name>[2Fe-2S] cluster</name>
        <dbReference type="ChEBI" id="CHEBI:190135"/>
    </ligand>
</feature>
<comment type="caution">
    <text evidence="8">The sequence shown here is derived from an EMBL/GenBank/DDBJ whole genome shotgun (WGS) entry which is preliminary data.</text>
</comment>
<evidence type="ECO:0000256" key="1">
    <source>
        <dbReference type="ARBA" id="ARBA00010643"/>
    </source>
</evidence>
<protein>
    <submittedName>
        <fullName evidence="8">NAD(P)H-dependent oxidoreductase subunit E</fullName>
    </submittedName>
</protein>
<dbReference type="Pfam" id="PF01257">
    <property type="entry name" value="2Fe-2S_thioredx"/>
    <property type="match status" value="1"/>
</dbReference>
<evidence type="ECO:0000256" key="7">
    <source>
        <dbReference type="PIRSR" id="PIRSR000216-1"/>
    </source>
</evidence>
<feature type="binding site" evidence="7">
    <location>
        <position position="81"/>
    </location>
    <ligand>
        <name>[2Fe-2S] cluster</name>
        <dbReference type="ChEBI" id="CHEBI:190135"/>
    </ligand>
</feature>
<dbReference type="FunFam" id="1.10.10.1590:FF:000001">
    <property type="entry name" value="NADH-quinone oxidoreductase subunit E"/>
    <property type="match status" value="1"/>
</dbReference>
<keyword evidence="2 7" id="KW-0001">2Fe-2S</keyword>
<dbReference type="Gene3D" id="3.40.30.10">
    <property type="entry name" value="Glutaredoxin"/>
    <property type="match status" value="1"/>
</dbReference>
<dbReference type="AlphaFoldDB" id="A0A842HIL9"/>
<dbReference type="SUPFAM" id="SSF52833">
    <property type="entry name" value="Thioredoxin-like"/>
    <property type="match status" value="1"/>
</dbReference>
<evidence type="ECO:0000256" key="5">
    <source>
        <dbReference type="ARBA" id="ARBA00023014"/>
    </source>
</evidence>
<keyword evidence="3 7" id="KW-0479">Metal-binding</keyword>
<sequence>MDLAPETLQKIESLFPKYPDKRSLTLPLCHLVQEDQGYLSDEAMKWIAAKLEIEPMKVLEVVSFYPMFRRKPIGKVHVKVCRTLSCALNGAYKTCEKLEEALACKRGGTSEDGNYTIEFVECIADCGKGPVVQVDDRLYENCGPEQLEELIARIKEAASADPVTARTAPEPGTPAYKG</sequence>
<keyword evidence="5 7" id="KW-0411">Iron-sulfur</keyword>
<evidence type="ECO:0000256" key="6">
    <source>
        <dbReference type="ARBA" id="ARBA00034078"/>
    </source>
</evidence>
<dbReference type="RefSeq" id="WP_185676767.1">
    <property type="nucleotide sequence ID" value="NZ_JACHVB010000052.1"/>
</dbReference>